<dbReference type="GO" id="GO:0007283">
    <property type="term" value="P:spermatogenesis"/>
    <property type="evidence" value="ECO:0007669"/>
    <property type="project" value="UniProtKB-KW"/>
</dbReference>
<dbReference type="SUPFAM" id="SSF101690">
    <property type="entry name" value="PAZ domain"/>
    <property type="match status" value="1"/>
</dbReference>
<keyword evidence="8" id="KW-0744">Spermatogenesis</keyword>
<evidence type="ECO:0000256" key="7">
    <source>
        <dbReference type="ARBA" id="ARBA00022845"/>
    </source>
</evidence>
<dbReference type="SMART" id="SM00949">
    <property type="entry name" value="PAZ"/>
    <property type="match status" value="1"/>
</dbReference>
<evidence type="ECO:0000256" key="3">
    <source>
        <dbReference type="ARBA" id="ARBA00022481"/>
    </source>
</evidence>
<dbReference type="InterPro" id="IPR007811">
    <property type="entry name" value="RPC4"/>
</dbReference>
<evidence type="ECO:0000313" key="18">
    <source>
        <dbReference type="Proteomes" id="UP000664991"/>
    </source>
</evidence>
<dbReference type="GO" id="GO:0030154">
    <property type="term" value="P:cell differentiation"/>
    <property type="evidence" value="ECO:0007669"/>
    <property type="project" value="UniProtKB-KW"/>
</dbReference>
<evidence type="ECO:0000256" key="6">
    <source>
        <dbReference type="ARBA" id="ARBA00022801"/>
    </source>
</evidence>
<dbReference type="GO" id="GO:0006383">
    <property type="term" value="P:transcription by RNA polymerase III"/>
    <property type="evidence" value="ECO:0007669"/>
    <property type="project" value="InterPro"/>
</dbReference>
<sequence length="1367" mass="153888">MSEGNAAGEPSAPGGPRPLLSGARGLIGRRPAPPLTPGRLPSIRSRDLTLGGVKKKTFTPNIISRKIKEEPKEEVTIKKEKRERDRDRQREGHGRGRGRPEVIQSHSIFEQGPAEMMKKKGNWDKTVDMSDVGPSHIINIKKEKRETDEETKQILRMLEKDDFIDDPGLRNDIRNMPVQLPLAHSGWLFKEEDEEADVKARLAGPEEEDIEVDMPAVKVKEEPRDEDEETKMKAPLSAARKIPGLPKDVSVAELLRELSLTQEEELLFLQLPDSLPGQPPTQDIKPVKTEVQSEDGQMVVIKQEKDREARLAENTCTLADLTEGQVGKLLIRKSGKVQLLLGKVTLDVTMGTTCSFLQELVSVGLGDSRTGDMTVLGHIKHKLVCSPNFESLLDHKHRLTMDPVRPRFRGLSPVHPSQSVRMPGSWPQAPKPLDTALSRAGPTGRGHVFGKQKEPSPQSGPVQKESVGLVSMFRGLGLETASQTPLKREMPPLGRGILGLGLPTSMACKVKEEPHPTFLDPSLLAAGDSKMAEASVGWNRMLRRGNLDTSLSPLGRAAGGLGRGIYKTPGALSLPYQDPAQLSPLPQAPLYSLNTPPLGTAERKKELFVKQGSKGTPQSLGLNLIKIQCHNEAVYQYHVTFSPDVECKSMRFGMLKDHQAVTGNVTAFDGSILYLPVRLQQVLELKSQRKTDSAEITIKIQLTKILEPCSDLCIPFYNVVFRRVMKLLDMKLVGRNFYDPTSAMVLQQHRLQIWPGYAASIRRTDGGLFLLADVSHKVIRNDSVLDIMHTMYLQNKENFQDECTKLLVGNIVITRYNNRTYRIDDVDWNKTPKDSFTMSDGKEITFLDYYSKNYGITVKEEDQPLLIHRPSERQNNQGMLLKSEILLLPELSFMTGIPEKMKKDFRAMKDLTQQINLSPKQHHNALECLLQRISKNETANNELTRWGLYLQKDVHKIEGRVLPMERINLRNISFITSPELNWIKEVTRDLSILTVPMHFWALFYPKRAMDQARELVNMLEKIAGPIGMRMSPPAWVELKDDRIETYIRTIQSMLGVEGKIQMVVCIIMGTRDDLYGAIKKLCCVQTPVPSQVINVRTIGQPTRLRSVAQKILLQINCKLGGELWGVDIPLKQLMVIGMDVYHDPSRGMRSVVGFVASINLTLTKWYSRVVFQMPHQEIVDSLKLCLVGSLKKFYEVNHCLPDKIVVYRDGVSDGQLKTVASYEIPQLQKCFEAFENYHPKMVVFVVQKKISTNLYLAATENFATPSPGTVVDHTITSCEWVDFYLLAHHVRQGCGIPTHYVCVLNTANLSPDHMQRLTFKLCHMYWNWPGTIRVPAPCKYAHKLAFLSGQILHHEPAIQLCENLFFL</sequence>
<feature type="region of interest" description="Disordered" evidence="14">
    <location>
        <begin position="1"/>
        <end position="113"/>
    </location>
</feature>
<comment type="similarity">
    <text evidence="12">Belongs to the argonaute family. Piwi subfamily.</text>
</comment>
<keyword evidence="10" id="KW-0943">RNA-mediated gene silencing</keyword>
<dbReference type="InterPro" id="IPR036085">
    <property type="entry name" value="PAZ_dom_sf"/>
</dbReference>
<dbReference type="InterPro" id="IPR003100">
    <property type="entry name" value="PAZ_dom"/>
</dbReference>
<dbReference type="FunFam" id="3.40.50.2300:FF:000141">
    <property type="entry name" value="piwi-like protein 2 isoform X1"/>
    <property type="match status" value="1"/>
</dbReference>
<dbReference type="GO" id="GO:0005666">
    <property type="term" value="C:RNA polymerase III complex"/>
    <property type="evidence" value="ECO:0007669"/>
    <property type="project" value="InterPro"/>
</dbReference>
<organism evidence="17 18">
    <name type="scientific">Ovis aries</name>
    <name type="common">Sheep</name>
    <dbReference type="NCBI Taxonomy" id="9940"/>
    <lineage>
        <taxon>Eukaryota</taxon>
        <taxon>Metazoa</taxon>
        <taxon>Chordata</taxon>
        <taxon>Craniata</taxon>
        <taxon>Vertebrata</taxon>
        <taxon>Euteleostomi</taxon>
        <taxon>Mammalia</taxon>
        <taxon>Eutheria</taxon>
        <taxon>Laurasiatheria</taxon>
        <taxon>Artiodactyla</taxon>
        <taxon>Ruminantia</taxon>
        <taxon>Pecora</taxon>
        <taxon>Bovidae</taxon>
        <taxon>Caprinae</taxon>
        <taxon>Ovis</taxon>
    </lineage>
</organism>
<dbReference type="GO" id="GO:0034584">
    <property type="term" value="F:piRNA binding"/>
    <property type="evidence" value="ECO:0007669"/>
    <property type="project" value="UniProtKB-ARBA"/>
</dbReference>
<evidence type="ECO:0000256" key="10">
    <source>
        <dbReference type="ARBA" id="ARBA00023158"/>
    </source>
</evidence>
<keyword evidence="11" id="KW-0469">Meiosis</keyword>
<dbReference type="Pfam" id="PF02170">
    <property type="entry name" value="PAZ"/>
    <property type="match status" value="1"/>
</dbReference>
<dbReference type="Pfam" id="PF02171">
    <property type="entry name" value="Piwi"/>
    <property type="match status" value="1"/>
</dbReference>
<keyword evidence="3" id="KW-0488">Methylation</keyword>
<evidence type="ECO:0000256" key="4">
    <source>
        <dbReference type="ARBA" id="ARBA00022490"/>
    </source>
</evidence>
<reference evidence="17 18" key="1">
    <citation type="submission" date="2020-12" db="EMBL/GenBank/DDBJ databases">
        <title>De novo assembly of Tibetan sheep genome.</title>
        <authorList>
            <person name="Li X."/>
        </authorList>
    </citation>
    <scope>NUCLEOTIDE SEQUENCE [LARGE SCALE GENOMIC DNA]</scope>
    <source>
        <tissue evidence="17">Heart</tissue>
    </source>
</reference>
<feature type="compositionally biased region" description="Basic and acidic residues" evidence="14">
    <location>
        <begin position="66"/>
        <end position="100"/>
    </location>
</feature>
<dbReference type="Pfam" id="PF05132">
    <property type="entry name" value="RNA_pol_Rpc4"/>
    <property type="match status" value="1"/>
</dbReference>
<protein>
    <recommendedName>
        <fullName evidence="13">Piwi-like protein 2</fullName>
    </recommendedName>
</protein>
<dbReference type="GO" id="GO:0003677">
    <property type="term" value="F:DNA binding"/>
    <property type="evidence" value="ECO:0007669"/>
    <property type="project" value="InterPro"/>
</dbReference>
<dbReference type="Pfam" id="PF23278">
    <property type="entry name" value="Piwi_N"/>
    <property type="match status" value="1"/>
</dbReference>
<dbReference type="PANTHER" id="PTHR22891">
    <property type="entry name" value="EUKARYOTIC TRANSLATION INITIATION FACTOR 2C"/>
    <property type="match status" value="1"/>
</dbReference>
<dbReference type="InterPro" id="IPR014811">
    <property type="entry name" value="ArgoL1"/>
</dbReference>
<evidence type="ECO:0000256" key="14">
    <source>
        <dbReference type="SAM" id="MobiDB-lite"/>
    </source>
</evidence>
<dbReference type="FunFam" id="2.170.260.10:FF:000003">
    <property type="entry name" value="Piwi-like RNA-mediated gene silencing 2"/>
    <property type="match status" value="1"/>
</dbReference>
<evidence type="ECO:0000259" key="16">
    <source>
        <dbReference type="PROSITE" id="PS50822"/>
    </source>
</evidence>
<dbReference type="CDD" id="cd02845">
    <property type="entry name" value="PAZ_piwi_like"/>
    <property type="match status" value="1"/>
</dbReference>
<evidence type="ECO:0000256" key="1">
    <source>
        <dbReference type="ARBA" id="ARBA00004496"/>
    </source>
</evidence>
<comment type="caution">
    <text evidence="17">The sequence shown here is derived from an EMBL/GenBank/DDBJ whole genome shotgun (WGS) entry which is preliminary data.</text>
</comment>
<dbReference type="PROSITE" id="PS50821">
    <property type="entry name" value="PAZ"/>
    <property type="match status" value="1"/>
</dbReference>
<evidence type="ECO:0000259" key="15">
    <source>
        <dbReference type="PROSITE" id="PS50821"/>
    </source>
</evidence>
<dbReference type="InterPro" id="IPR003165">
    <property type="entry name" value="Piwi"/>
</dbReference>
<dbReference type="SMART" id="SM01163">
    <property type="entry name" value="DUF1785"/>
    <property type="match status" value="1"/>
</dbReference>
<dbReference type="GO" id="GO:0051321">
    <property type="term" value="P:meiotic cell cycle"/>
    <property type="evidence" value="ECO:0007669"/>
    <property type="project" value="UniProtKB-KW"/>
</dbReference>
<evidence type="ECO:0000256" key="11">
    <source>
        <dbReference type="ARBA" id="ARBA00023254"/>
    </source>
</evidence>
<keyword evidence="9" id="KW-0694">RNA-binding</keyword>
<evidence type="ECO:0000256" key="5">
    <source>
        <dbReference type="ARBA" id="ARBA00022782"/>
    </source>
</evidence>
<gene>
    <name evidence="17" type="ORF">JEQ12_008956</name>
</gene>
<dbReference type="Gene3D" id="3.40.50.2300">
    <property type="match status" value="1"/>
</dbReference>
<feature type="domain" description="Piwi" evidence="16">
    <location>
        <begin position="1062"/>
        <end position="1353"/>
    </location>
</feature>
<feature type="domain" description="PAZ" evidence="15">
    <location>
        <begin position="783"/>
        <end position="896"/>
    </location>
</feature>
<dbReference type="Proteomes" id="UP000664991">
    <property type="component" value="Unassembled WGS sequence"/>
</dbReference>
<evidence type="ECO:0000313" key="17">
    <source>
        <dbReference type="EMBL" id="KAG5213170.1"/>
    </source>
</evidence>
<dbReference type="PROSITE" id="PS50822">
    <property type="entry name" value="PIWI"/>
    <property type="match status" value="1"/>
</dbReference>
<dbReference type="EMBL" id="JAEMGP010000002">
    <property type="protein sequence ID" value="KAG5213170.1"/>
    <property type="molecule type" value="Genomic_DNA"/>
</dbReference>
<keyword evidence="2" id="KW-0217">Developmental protein</keyword>
<dbReference type="InterPro" id="IPR012337">
    <property type="entry name" value="RNaseH-like_sf"/>
</dbReference>
<dbReference type="GO" id="GO:0031047">
    <property type="term" value="P:regulatory ncRNA-mediated gene silencing"/>
    <property type="evidence" value="ECO:0007669"/>
    <property type="project" value="UniProtKB-KW"/>
</dbReference>
<dbReference type="GO" id="GO:0005737">
    <property type="term" value="C:cytoplasm"/>
    <property type="evidence" value="ECO:0007669"/>
    <property type="project" value="UniProtKB-SubCell"/>
</dbReference>
<dbReference type="GO" id="GO:0016787">
    <property type="term" value="F:hydrolase activity"/>
    <property type="evidence" value="ECO:0007669"/>
    <property type="project" value="UniProtKB-KW"/>
</dbReference>
<dbReference type="FunFam" id="3.30.420.10:FF:000014">
    <property type="entry name" value="Piwi-like RNA-mediated gene silencing 1"/>
    <property type="match status" value="1"/>
</dbReference>
<comment type="subcellular location">
    <subcellularLocation>
        <location evidence="1">Cytoplasm</location>
    </subcellularLocation>
</comment>
<evidence type="ECO:0000256" key="9">
    <source>
        <dbReference type="ARBA" id="ARBA00022884"/>
    </source>
</evidence>
<dbReference type="GO" id="GO:0042754">
    <property type="term" value="P:negative regulation of circadian rhythm"/>
    <property type="evidence" value="ECO:0007669"/>
    <property type="project" value="UniProtKB-ARBA"/>
</dbReference>
<evidence type="ECO:0000256" key="13">
    <source>
        <dbReference type="ARBA" id="ARBA00039537"/>
    </source>
</evidence>
<keyword evidence="4" id="KW-0963">Cytoplasm</keyword>
<dbReference type="SMART" id="SM00950">
    <property type="entry name" value="Piwi"/>
    <property type="match status" value="1"/>
</dbReference>
<dbReference type="CDD" id="cd04658">
    <property type="entry name" value="Piwi_piwi-like_Euk"/>
    <property type="match status" value="1"/>
</dbReference>
<keyword evidence="5" id="KW-0221">Differentiation</keyword>
<dbReference type="Gene3D" id="3.30.420.10">
    <property type="entry name" value="Ribonuclease H-like superfamily/Ribonuclease H"/>
    <property type="match status" value="1"/>
</dbReference>
<dbReference type="Pfam" id="PF08699">
    <property type="entry name" value="ArgoL1"/>
    <property type="match status" value="1"/>
</dbReference>
<accession>A0A836D6D9</accession>
<keyword evidence="6" id="KW-0378">Hydrolase</keyword>
<keyword evidence="7" id="KW-0810">Translation regulation</keyword>
<evidence type="ECO:0000256" key="12">
    <source>
        <dbReference type="ARBA" id="ARBA00038291"/>
    </source>
</evidence>
<proteinExistence type="inferred from homology"/>
<evidence type="ECO:0000256" key="8">
    <source>
        <dbReference type="ARBA" id="ARBA00022871"/>
    </source>
</evidence>
<name>A0A836D6D9_SHEEP</name>
<dbReference type="InterPro" id="IPR036397">
    <property type="entry name" value="RNaseH_sf"/>
</dbReference>
<dbReference type="Gene3D" id="2.170.260.10">
    <property type="entry name" value="paz domain"/>
    <property type="match status" value="1"/>
</dbReference>
<dbReference type="GO" id="GO:0006417">
    <property type="term" value="P:regulation of translation"/>
    <property type="evidence" value="ECO:0007669"/>
    <property type="project" value="UniProtKB-KW"/>
</dbReference>
<evidence type="ECO:0000256" key="2">
    <source>
        <dbReference type="ARBA" id="ARBA00022473"/>
    </source>
</evidence>
<feature type="region of interest" description="Disordered" evidence="14">
    <location>
        <begin position="441"/>
        <end position="463"/>
    </location>
</feature>
<dbReference type="SUPFAM" id="SSF53098">
    <property type="entry name" value="Ribonuclease H-like"/>
    <property type="match status" value="1"/>
</dbReference>